<proteinExistence type="predicted"/>
<gene>
    <name evidence="4" type="ORF">Rsub_11082</name>
</gene>
<evidence type="ECO:0000256" key="2">
    <source>
        <dbReference type="ARBA" id="ARBA00022640"/>
    </source>
</evidence>
<dbReference type="OrthoDB" id="201321at2759"/>
<keyword evidence="5" id="KW-1185">Reference proteome</keyword>
<evidence type="ECO:0000259" key="3">
    <source>
        <dbReference type="Pfam" id="PF04755"/>
    </source>
</evidence>
<dbReference type="AlphaFoldDB" id="A0A2V0PM58"/>
<evidence type="ECO:0000256" key="1">
    <source>
        <dbReference type="ARBA" id="ARBA00004474"/>
    </source>
</evidence>
<keyword evidence="2" id="KW-0934">Plastid</keyword>
<feature type="domain" description="Plastid lipid-associated protein/fibrillin conserved" evidence="3">
    <location>
        <begin position="226"/>
        <end position="262"/>
    </location>
</feature>
<dbReference type="Pfam" id="PF04755">
    <property type="entry name" value="PAP_fibrillin"/>
    <property type="match status" value="2"/>
</dbReference>
<accession>A0A2V0PM58</accession>
<dbReference type="GO" id="GO:0009536">
    <property type="term" value="C:plastid"/>
    <property type="evidence" value="ECO:0007669"/>
    <property type="project" value="UniProtKB-SubCell"/>
</dbReference>
<dbReference type="InterPro" id="IPR039633">
    <property type="entry name" value="PAP"/>
</dbReference>
<organism evidence="4 5">
    <name type="scientific">Raphidocelis subcapitata</name>
    <dbReference type="NCBI Taxonomy" id="307507"/>
    <lineage>
        <taxon>Eukaryota</taxon>
        <taxon>Viridiplantae</taxon>
        <taxon>Chlorophyta</taxon>
        <taxon>core chlorophytes</taxon>
        <taxon>Chlorophyceae</taxon>
        <taxon>CS clade</taxon>
        <taxon>Sphaeropleales</taxon>
        <taxon>Selenastraceae</taxon>
        <taxon>Raphidocelis</taxon>
    </lineage>
</organism>
<sequence>MLLTRAPTAAQKAAVAPRRLRCTPRPAPATEAAPRCRRCVEARAGPRPPVPLTTQDVLKAQLLQLVTRLNSAAEADDPALQSELLRVIESLSALSPTPRPAESALINTTWALLYTLPGKPKGDVARSALQQLLAALYDWFFKYAPILAGSAVGRRADSRRAVKARGQFQIFDTERGWVSNQAKFSLLGRQGIIQVDGPARIEGSEDGSRLVATFTVAELRWGPEWFRIPFPIKAFSPTGYIDTSFLDAELRISRGDKGSYFVARRAADVETAPFLPPPP</sequence>
<comment type="subcellular location">
    <subcellularLocation>
        <location evidence="1">Plastid</location>
    </subcellularLocation>
</comment>
<dbReference type="EMBL" id="BDRX01000125">
    <property type="protein sequence ID" value="GBF98437.1"/>
    <property type="molecule type" value="Genomic_DNA"/>
</dbReference>
<name>A0A2V0PM58_9CHLO</name>
<reference evidence="4 5" key="1">
    <citation type="journal article" date="2018" name="Sci. Rep.">
        <title>Raphidocelis subcapitata (=Pseudokirchneriella subcapitata) provides an insight into genome evolution and environmental adaptations in the Sphaeropleales.</title>
        <authorList>
            <person name="Suzuki S."/>
            <person name="Yamaguchi H."/>
            <person name="Nakajima N."/>
            <person name="Kawachi M."/>
        </authorList>
    </citation>
    <scope>NUCLEOTIDE SEQUENCE [LARGE SCALE GENOMIC DNA]</scope>
    <source>
        <strain evidence="4 5">NIES-35</strain>
    </source>
</reference>
<dbReference type="PANTHER" id="PTHR31906">
    <property type="entry name" value="PLASTID-LIPID-ASSOCIATED PROTEIN 4, CHLOROPLASTIC-RELATED"/>
    <property type="match status" value="1"/>
</dbReference>
<comment type="caution">
    <text evidence="4">The sequence shown here is derived from an EMBL/GenBank/DDBJ whole genome shotgun (WGS) entry which is preliminary data.</text>
</comment>
<protein>
    <recommendedName>
        <fullName evidence="3">Plastid lipid-associated protein/fibrillin conserved domain-containing protein</fullName>
    </recommendedName>
</protein>
<evidence type="ECO:0000313" key="4">
    <source>
        <dbReference type="EMBL" id="GBF98437.1"/>
    </source>
</evidence>
<dbReference type="InParanoid" id="A0A2V0PM58"/>
<dbReference type="InterPro" id="IPR006843">
    <property type="entry name" value="PAP/fibrillin_dom"/>
</dbReference>
<feature type="domain" description="Plastid lipid-associated protein/fibrillin conserved" evidence="3">
    <location>
        <begin position="58"/>
        <end position="115"/>
    </location>
</feature>
<dbReference type="Proteomes" id="UP000247498">
    <property type="component" value="Unassembled WGS sequence"/>
</dbReference>
<evidence type="ECO:0000313" key="5">
    <source>
        <dbReference type="Proteomes" id="UP000247498"/>
    </source>
</evidence>